<evidence type="ECO:0000256" key="3">
    <source>
        <dbReference type="ARBA" id="ARBA00022448"/>
    </source>
</evidence>
<sequence length="270" mass="29802">MFVGHRIASVVPKEIWCHFGSFDLGFLIYDFRFVGPKSEIQNPKSIYLAMLKVISVLISKEVTLEWRQKFALNGILLYVVSAVFITYLSVGARQGNISTPTWNALYWIIILFSAVNAVAKSFVQEHQGRQLYYYMIASPEAIILSKIIYNTGLTLILALLGYGVFSVILGNPIQDQGLFLLNLVLGAMGFSASLTMVSGIASKAGNNATLMAILSFPVIIPILLMAIHISKNAMDGLDWSVSVDKLLTLLAINVIVAVTGFILFPYLWRS</sequence>
<dbReference type="PANTHER" id="PTHR30070">
    <property type="entry name" value="HEME EXPORTER PROTEIN B"/>
    <property type="match status" value="1"/>
</dbReference>
<feature type="transmembrane region" description="Helical" evidence="8">
    <location>
        <begin position="249"/>
        <end position="268"/>
    </location>
</feature>
<evidence type="ECO:0000313" key="9">
    <source>
        <dbReference type="EMBL" id="SFT75344.1"/>
    </source>
</evidence>
<dbReference type="Pfam" id="PF03379">
    <property type="entry name" value="CcmB"/>
    <property type="match status" value="1"/>
</dbReference>
<evidence type="ECO:0000256" key="2">
    <source>
        <dbReference type="ARBA" id="ARBA00010544"/>
    </source>
</evidence>
<dbReference type="Proteomes" id="UP000199673">
    <property type="component" value="Unassembled WGS sequence"/>
</dbReference>
<dbReference type="AlphaFoldDB" id="A0A1I7AKE4"/>
<evidence type="ECO:0000256" key="1">
    <source>
        <dbReference type="ARBA" id="ARBA00004141"/>
    </source>
</evidence>
<keyword evidence="3" id="KW-0813">Transport</keyword>
<evidence type="ECO:0000256" key="7">
    <source>
        <dbReference type="ARBA" id="ARBA00023136"/>
    </source>
</evidence>
<feature type="transmembrane region" description="Helical" evidence="8">
    <location>
        <begin position="104"/>
        <end position="123"/>
    </location>
</feature>
<dbReference type="GO" id="GO:0005886">
    <property type="term" value="C:plasma membrane"/>
    <property type="evidence" value="ECO:0007669"/>
    <property type="project" value="TreeGrafter"/>
</dbReference>
<dbReference type="STRING" id="305507.SAMN04489724_2031"/>
<dbReference type="GO" id="GO:1903607">
    <property type="term" value="P:cytochrome c biosynthetic process"/>
    <property type="evidence" value="ECO:0007669"/>
    <property type="project" value="TreeGrafter"/>
</dbReference>
<comment type="subcellular location">
    <subcellularLocation>
        <location evidence="1">Membrane</location>
        <topology evidence="1">Multi-pass membrane protein</topology>
    </subcellularLocation>
</comment>
<keyword evidence="10" id="KW-1185">Reference proteome</keyword>
<proteinExistence type="inferred from homology"/>
<dbReference type="GO" id="GO:0015232">
    <property type="term" value="F:heme transmembrane transporter activity"/>
    <property type="evidence" value="ECO:0007669"/>
    <property type="project" value="InterPro"/>
</dbReference>
<comment type="similarity">
    <text evidence="2">Belongs to the CcmB/CycW/HelB family.</text>
</comment>
<feature type="transmembrane region" description="Helical" evidence="8">
    <location>
        <begin position="70"/>
        <end position="92"/>
    </location>
</feature>
<gene>
    <name evidence="9" type="ORF">SAMN04489724_2031</name>
</gene>
<accession>A0A1I7AKE4</accession>
<feature type="transmembrane region" description="Helical" evidence="8">
    <location>
        <begin position="143"/>
        <end position="165"/>
    </location>
</feature>
<dbReference type="EMBL" id="FPBF01000002">
    <property type="protein sequence ID" value="SFT75344.1"/>
    <property type="molecule type" value="Genomic_DNA"/>
</dbReference>
<reference evidence="10" key="1">
    <citation type="submission" date="2016-10" db="EMBL/GenBank/DDBJ databases">
        <authorList>
            <person name="Varghese N."/>
            <person name="Submissions S."/>
        </authorList>
    </citation>
    <scope>NUCLEOTIDE SEQUENCE [LARGE SCALE GENOMIC DNA]</scope>
    <source>
        <strain evidence="10">DSM 23445</strain>
    </source>
</reference>
<keyword evidence="5" id="KW-0201">Cytochrome c-type biogenesis</keyword>
<evidence type="ECO:0000256" key="5">
    <source>
        <dbReference type="ARBA" id="ARBA00022748"/>
    </source>
</evidence>
<feature type="transmembrane region" description="Helical" evidence="8">
    <location>
        <begin position="177"/>
        <end position="197"/>
    </location>
</feature>
<dbReference type="InterPro" id="IPR003544">
    <property type="entry name" value="Cyt_c_biogenesis_CcmB"/>
</dbReference>
<feature type="transmembrane region" description="Helical" evidence="8">
    <location>
        <begin position="209"/>
        <end position="229"/>
    </location>
</feature>
<keyword evidence="6 8" id="KW-1133">Transmembrane helix</keyword>
<evidence type="ECO:0000256" key="6">
    <source>
        <dbReference type="ARBA" id="ARBA00022989"/>
    </source>
</evidence>
<organism evidence="9 10">
    <name type="scientific">Algoriphagus locisalis</name>
    <dbReference type="NCBI Taxonomy" id="305507"/>
    <lineage>
        <taxon>Bacteria</taxon>
        <taxon>Pseudomonadati</taxon>
        <taxon>Bacteroidota</taxon>
        <taxon>Cytophagia</taxon>
        <taxon>Cytophagales</taxon>
        <taxon>Cyclobacteriaceae</taxon>
        <taxon>Algoriphagus</taxon>
    </lineage>
</organism>
<evidence type="ECO:0000256" key="8">
    <source>
        <dbReference type="SAM" id="Phobius"/>
    </source>
</evidence>
<keyword evidence="7 8" id="KW-0472">Membrane</keyword>
<keyword evidence="4 8" id="KW-0812">Transmembrane</keyword>
<name>A0A1I7AKE4_9BACT</name>
<evidence type="ECO:0000256" key="4">
    <source>
        <dbReference type="ARBA" id="ARBA00022692"/>
    </source>
</evidence>
<dbReference type="PANTHER" id="PTHR30070:SF1">
    <property type="entry name" value="CYTOCHROME C BIOGENESIS B-RELATED"/>
    <property type="match status" value="1"/>
</dbReference>
<dbReference type="GO" id="GO:0017004">
    <property type="term" value="P:cytochrome complex assembly"/>
    <property type="evidence" value="ECO:0007669"/>
    <property type="project" value="UniProtKB-KW"/>
</dbReference>
<evidence type="ECO:0000313" key="10">
    <source>
        <dbReference type="Proteomes" id="UP000199673"/>
    </source>
</evidence>
<protein>
    <submittedName>
        <fullName evidence="9">Heme exporter protein B</fullName>
    </submittedName>
</protein>